<evidence type="ECO:0000256" key="7">
    <source>
        <dbReference type="ARBA" id="ARBA00022603"/>
    </source>
</evidence>
<feature type="domain" description="Ribosomal RNA small subunit methyltransferase E methyltransferase" evidence="13">
    <location>
        <begin position="79"/>
        <end position="238"/>
    </location>
</feature>
<evidence type="ECO:0000256" key="10">
    <source>
        <dbReference type="ARBA" id="ARBA00025699"/>
    </source>
</evidence>
<organism evidence="15 16">
    <name type="scientific">Nocardioides aquaticus</name>
    <dbReference type="NCBI Taxonomy" id="160826"/>
    <lineage>
        <taxon>Bacteria</taxon>
        <taxon>Bacillati</taxon>
        <taxon>Actinomycetota</taxon>
        <taxon>Actinomycetes</taxon>
        <taxon>Propionibacteriales</taxon>
        <taxon>Nocardioidaceae</taxon>
        <taxon>Nocardioides</taxon>
    </lineage>
</organism>
<dbReference type="NCBIfam" id="TIGR00046">
    <property type="entry name" value="RsmE family RNA methyltransferase"/>
    <property type="match status" value="1"/>
</dbReference>
<keyword evidence="7 12" id="KW-0489">Methyltransferase</keyword>
<evidence type="ECO:0000256" key="12">
    <source>
        <dbReference type="PIRNR" id="PIRNR015601"/>
    </source>
</evidence>
<dbReference type="Gene3D" id="3.40.1280.10">
    <property type="match status" value="1"/>
</dbReference>
<evidence type="ECO:0000313" key="16">
    <source>
        <dbReference type="Proteomes" id="UP000679307"/>
    </source>
</evidence>
<dbReference type="EMBL" id="CP075371">
    <property type="protein sequence ID" value="QVT79603.1"/>
    <property type="molecule type" value="Genomic_DNA"/>
</dbReference>
<evidence type="ECO:0000256" key="11">
    <source>
        <dbReference type="ARBA" id="ARBA00047944"/>
    </source>
</evidence>
<keyword evidence="5 12" id="KW-0963">Cytoplasm</keyword>
<evidence type="ECO:0000256" key="1">
    <source>
        <dbReference type="ARBA" id="ARBA00004496"/>
    </source>
</evidence>
<dbReference type="EC" id="2.1.1.193" evidence="3 12"/>
<dbReference type="RefSeq" id="WP_214059028.1">
    <property type="nucleotide sequence ID" value="NZ_BAAAHS010000102.1"/>
</dbReference>
<evidence type="ECO:0000259" key="14">
    <source>
        <dbReference type="Pfam" id="PF20260"/>
    </source>
</evidence>
<evidence type="ECO:0000256" key="4">
    <source>
        <dbReference type="ARBA" id="ARBA00013673"/>
    </source>
</evidence>
<comment type="catalytic activity">
    <reaction evidence="11 12">
        <text>uridine(1498) in 16S rRNA + S-adenosyl-L-methionine = N(3)-methyluridine(1498) in 16S rRNA + S-adenosyl-L-homocysteine + H(+)</text>
        <dbReference type="Rhea" id="RHEA:42920"/>
        <dbReference type="Rhea" id="RHEA-COMP:10283"/>
        <dbReference type="Rhea" id="RHEA-COMP:10284"/>
        <dbReference type="ChEBI" id="CHEBI:15378"/>
        <dbReference type="ChEBI" id="CHEBI:57856"/>
        <dbReference type="ChEBI" id="CHEBI:59789"/>
        <dbReference type="ChEBI" id="CHEBI:65315"/>
        <dbReference type="ChEBI" id="CHEBI:74502"/>
        <dbReference type="EC" id="2.1.1.193"/>
    </reaction>
</comment>
<comment type="subcellular location">
    <subcellularLocation>
        <location evidence="1 12">Cytoplasm</location>
    </subcellularLocation>
</comment>
<feature type="domain" description="Ribosomal RNA small subunit methyltransferase E PUA-like" evidence="14">
    <location>
        <begin position="23"/>
        <end position="68"/>
    </location>
</feature>
<evidence type="ECO:0000259" key="13">
    <source>
        <dbReference type="Pfam" id="PF04452"/>
    </source>
</evidence>
<dbReference type="GO" id="GO:0008168">
    <property type="term" value="F:methyltransferase activity"/>
    <property type="evidence" value="ECO:0007669"/>
    <property type="project" value="UniProtKB-KW"/>
</dbReference>
<dbReference type="InterPro" id="IPR029028">
    <property type="entry name" value="Alpha/beta_knot_MTases"/>
</dbReference>
<evidence type="ECO:0000256" key="2">
    <source>
        <dbReference type="ARBA" id="ARBA00005528"/>
    </source>
</evidence>
<evidence type="ECO:0000313" key="15">
    <source>
        <dbReference type="EMBL" id="QVT79603.1"/>
    </source>
</evidence>
<comment type="function">
    <text evidence="10 12">Specifically methylates the N3 position of the uracil ring of uridine 1498 (m3U1498) in 16S rRNA. Acts on the fully assembled 30S ribosomal subunit.</text>
</comment>
<dbReference type="InterPro" id="IPR029026">
    <property type="entry name" value="tRNA_m1G_MTases_N"/>
</dbReference>
<sequence length="255" mass="26723">MSLPVHLVPTLAGVGVGATVTVEGDEAHHAVAVRRLRVGEQVVLTDGAGARVVAEVSATGKRTFDAVVVSREDLGRPDPELVVVQALPKGDRGELAVEVLTEVGAARVVPWAAERSVAVWRGERAVKSLARWRATAREAAKQARRPWHPEVDELARTGRVLELVATADLAVVLHEDATEALADLDVPASGTLVVVVGPEGGLTDDEVAALVSAGARSVRLGAEVLRTSTAGVVACAALLARTPRWRRDDASGQPR</sequence>
<dbReference type="SUPFAM" id="SSF75217">
    <property type="entry name" value="alpha/beta knot"/>
    <property type="match status" value="1"/>
</dbReference>
<evidence type="ECO:0000256" key="6">
    <source>
        <dbReference type="ARBA" id="ARBA00022552"/>
    </source>
</evidence>
<dbReference type="InterPro" id="IPR015947">
    <property type="entry name" value="PUA-like_sf"/>
</dbReference>
<dbReference type="PANTHER" id="PTHR30027:SF3">
    <property type="entry name" value="16S RRNA (URACIL(1498)-N(3))-METHYLTRANSFERASE"/>
    <property type="match status" value="1"/>
</dbReference>
<dbReference type="PIRSF" id="PIRSF015601">
    <property type="entry name" value="MTase_slr0722"/>
    <property type="match status" value="1"/>
</dbReference>
<keyword evidence="16" id="KW-1185">Reference proteome</keyword>
<proteinExistence type="inferred from homology"/>
<dbReference type="InterPro" id="IPR046887">
    <property type="entry name" value="RsmE_PUA-like"/>
</dbReference>
<protein>
    <recommendedName>
        <fullName evidence="4 12">Ribosomal RNA small subunit methyltransferase E</fullName>
        <ecNumber evidence="3 12">2.1.1.193</ecNumber>
    </recommendedName>
</protein>
<reference evidence="15 16" key="1">
    <citation type="submission" date="2021-05" db="EMBL/GenBank/DDBJ databases">
        <title>Complete genome of Nocardioides aquaticus KCTC 9944T isolated from meromictic and hypersaline Ekho Lake, Antarctica.</title>
        <authorList>
            <person name="Hwang K."/>
            <person name="Kim K.M."/>
            <person name="Choe H."/>
        </authorList>
    </citation>
    <scope>NUCLEOTIDE SEQUENCE [LARGE SCALE GENOMIC DNA]</scope>
    <source>
        <strain evidence="15 16">KCTC 9944</strain>
    </source>
</reference>
<evidence type="ECO:0000256" key="5">
    <source>
        <dbReference type="ARBA" id="ARBA00022490"/>
    </source>
</evidence>
<evidence type="ECO:0000256" key="3">
    <source>
        <dbReference type="ARBA" id="ARBA00012328"/>
    </source>
</evidence>
<name>A0ABX8EGG9_9ACTN</name>
<dbReference type="Proteomes" id="UP000679307">
    <property type="component" value="Chromosome"/>
</dbReference>
<accession>A0ABX8EGG9</accession>
<dbReference type="CDD" id="cd18084">
    <property type="entry name" value="RsmE-like"/>
    <property type="match status" value="1"/>
</dbReference>
<dbReference type="NCBIfam" id="NF008693">
    <property type="entry name" value="PRK11713.2-3"/>
    <property type="match status" value="1"/>
</dbReference>
<evidence type="ECO:0000256" key="8">
    <source>
        <dbReference type="ARBA" id="ARBA00022679"/>
    </source>
</evidence>
<dbReference type="Pfam" id="PF04452">
    <property type="entry name" value="Methyltrans_RNA"/>
    <property type="match status" value="1"/>
</dbReference>
<keyword evidence="9 12" id="KW-0949">S-adenosyl-L-methionine</keyword>
<dbReference type="PANTHER" id="PTHR30027">
    <property type="entry name" value="RIBOSOMAL RNA SMALL SUBUNIT METHYLTRANSFERASE E"/>
    <property type="match status" value="1"/>
</dbReference>
<evidence type="ECO:0000256" key="9">
    <source>
        <dbReference type="ARBA" id="ARBA00022691"/>
    </source>
</evidence>
<gene>
    <name evidence="15" type="primary">rsmE</name>
    <name evidence="15" type="ORF">ENKNEFLB_01986</name>
</gene>
<comment type="similarity">
    <text evidence="2 12">Belongs to the RNA methyltransferase RsmE family.</text>
</comment>
<dbReference type="InterPro" id="IPR006700">
    <property type="entry name" value="RsmE"/>
</dbReference>
<dbReference type="Gene3D" id="2.40.240.20">
    <property type="entry name" value="Hypothetical PUA domain-like, domain 1"/>
    <property type="match status" value="1"/>
</dbReference>
<dbReference type="GO" id="GO:0032259">
    <property type="term" value="P:methylation"/>
    <property type="evidence" value="ECO:0007669"/>
    <property type="project" value="UniProtKB-KW"/>
</dbReference>
<dbReference type="SUPFAM" id="SSF88697">
    <property type="entry name" value="PUA domain-like"/>
    <property type="match status" value="1"/>
</dbReference>
<keyword evidence="6 12" id="KW-0698">rRNA processing</keyword>
<dbReference type="Pfam" id="PF20260">
    <property type="entry name" value="PUA_4"/>
    <property type="match status" value="1"/>
</dbReference>
<keyword evidence="8 12" id="KW-0808">Transferase</keyword>
<dbReference type="InterPro" id="IPR046886">
    <property type="entry name" value="RsmE_MTase_dom"/>
</dbReference>